<feature type="domain" description="Peptidase C39-like" evidence="2">
    <location>
        <begin position="201"/>
        <end position="325"/>
    </location>
</feature>
<dbReference type="InterPro" id="IPR039564">
    <property type="entry name" value="Peptidase_C39-like"/>
</dbReference>
<protein>
    <submittedName>
        <fullName evidence="3">C39 family peptidase</fullName>
    </submittedName>
</protein>
<dbReference type="Pfam" id="PF13529">
    <property type="entry name" value="Peptidase_C39_2"/>
    <property type="match status" value="1"/>
</dbReference>
<gene>
    <name evidence="3" type="ORF">IAA66_04125</name>
</gene>
<sequence>MSQTLLCLLLVLMLCLLAPAALAGEETARDALDTNLILITTADDFALGELSGLAPDATGDGALVLAEGETEGTFTSPVYAVADFYKMVASWSAAIGDGASVEVQARALTDGAWDDWFSWGEYGFSFLRRSVHGSIDEYQPGGTITQAQFRAILRRDGADVASPMLRQLAFSVKGVAEGDIPATYAETPVETLPASCLNPAPAYSQGIRDPEIADSICSPCTVSVLLNARDPSLDILPEELALSLHDGNYGFGNWSFSTSAAGLYGYNVYVQYASKDILLQELANGRSAGLSVSYYTDADSEKYLEGAWGSTGGHLIAIVGYEYEDGVIDDEHLYFYASDTFSADDATSFHRYAWTQLDKCWDNRVLYHVSSEPEAGAQVTGVQRFEAALEEAGANEYALTVAGEALDLTRFTTGKTATLGHGVLAYTIEGFSTDASAAGSASVEYPERIQVGANNTFYYDLDLTDDGHIALDAGDVLARRGVPEGEERQITVYAMANNGRRYTAALTAQSRRAEAETAEEDAQAVQTEGNLIHVDVAGTGTLSEGVVRDEQGGVTLAEGTASGVYTTPVYESTWDWEYLMATLGAVTPGASSAELEARVQAQEAQGAWSDWMTWGEFGAGVQSMSGTENDGYVEMNTDLLYLLGDSSVANARRVQLRVTLRADEAGNAPVLFGLSYTIKKAAYSADEAVYTGQTAADALPASASVDILPTSSYGAANGSMAGWNFENMMLMMLDSQGADLLFEEVALNGYDYSVGWGNWAYTIFKAGLFGHEAYTQYGATPDLVRQAIADGNIVGLYVDGGAIPTTNNGDTSQVVVYGYETAQDGTVTFDYVCTKGDVSELEAGAVLGRCTQEELAAAIAGYGNANPKGAMYVVGKQVRPSSVTRVPVETEFVDATTVRLLRDGQALALPADFNVNTTSVPGRGMVMYTLASEVDESAKLAAGTFYYRVAVTNDGALTLPMKLEEALAEGDTANLYVVCNNGVTYTATLTAP</sequence>
<evidence type="ECO:0000256" key="1">
    <source>
        <dbReference type="SAM" id="SignalP"/>
    </source>
</evidence>
<feature type="signal peptide" evidence="1">
    <location>
        <begin position="1"/>
        <end position="23"/>
    </location>
</feature>
<proteinExistence type="predicted"/>
<reference evidence="3" key="1">
    <citation type="submission" date="2020-10" db="EMBL/GenBank/DDBJ databases">
        <authorList>
            <person name="Gilroy R."/>
        </authorList>
    </citation>
    <scope>NUCLEOTIDE SEQUENCE</scope>
    <source>
        <strain evidence="3">ChiHile30-977</strain>
    </source>
</reference>
<accession>A0A9D0YVC9</accession>
<comment type="caution">
    <text evidence="3">The sequence shown here is derived from an EMBL/GenBank/DDBJ whole genome shotgun (WGS) entry which is preliminary data.</text>
</comment>
<dbReference type="Proteomes" id="UP000886819">
    <property type="component" value="Unassembled WGS sequence"/>
</dbReference>
<evidence type="ECO:0000313" key="3">
    <source>
        <dbReference type="EMBL" id="HIQ62759.1"/>
    </source>
</evidence>
<organism evidence="3 4">
    <name type="scientific">Candidatus Avichristensenella intestinipullorum</name>
    <dbReference type="NCBI Taxonomy" id="2840693"/>
    <lineage>
        <taxon>Bacteria</taxon>
        <taxon>Bacillati</taxon>
        <taxon>Bacillota</taxon>
        <taxon>Clostridia</taxon>
        <taxon>Candidatus Avichristensenella</taxon>
    </lineage>
</organism>
<name>A0A9D0YVC9_9FIRM</name>
<evidence type="ECO:0000313" key="4">
    <source>
        <dbReference type="Proteomes" id="UP000886819"/>
    </source>
</evidence>
<reference evidence="3" key="2">
    <citation type="journal article" date="2021" name="PeerJ">
        <title>Extensive microbial diversity within the chicken gut microbiome revealed by metagenomics and culture.</title>
        <authorList>
            <person name="Gilroy R."/>
            <person name="Ravi A."/>
            <person name="Getino M."/>
            <person name="Pursley I."/>
            <person name="Horton D.L."/>
            <person name="Alikhan N.F."/>
            <person name="Baker D."/>
            <person name="Gharbi K."/>
            <person name="Hall N."/>
            <person name="Watson M."/>
            <person name="Adriaenssens E.M."/>
            <person name="Foster-Nyarko E."/>
            <person name="Jarju S."/>
            <person name="Secka A."/>
            <person name="Antonio M."/>
            <person name="Oren A."/>
            <person name="Chaudhuri R.R."/>
            <person name="La Ragione R."/>
            <person name="Hildebrand F."/>
            <person name="Pallen M.J."/>
        </authorList>
    </citation>
    <scope>NUCLEOTIDE SEQUENCE</scope>
    <source>
        <strain evidence="3">ChiHile30-977</strain>
    </source>
</reference>
<evidence type="ECO:0000259" key="2">
    <source>
        <dbReference type="Pfam" id="PF13529"/>
    </source>
</evidence>
<dbReference type="AlphaFoldDB" id="A0A9D0YVC9"/>
<feature type="chain" id="PRO_5038669541" evidence="1">
    <location>
        <begin position="24"/>
        <end position="992"/>
    </location>
</feature>
<dbReference type="EMBL" id="DVFI01000061">
    <property type="protein sequence ID" value="HIQ62759.1"/>
    <property type="molecule type" value="Genomic_DNA"/>
</dbReference>
<keyword evidence="1" id="KW-0732">Signal</keyword>